<evidence type="ECO:0000256" key="1">
    <source>
        <dbReference type="ARBA" id="ARBA00022741"/>
    </source>
</evidence>
<keyword evidence="1" id="KW-0547">Nucleotide-binding</keyword>
<proteinExistence type="predicted"/>
<sequence length="1042" mass="114899">MSTTHVAHSWALPKSGDFNSGPWIGGPVRSRARSTGDGNPFCPFNVVAGARYGDIGKQRCGSARQRFLGSSWTQNRLWENCFSRLHAIALKSHHKIASGKLCCLKVENVKTETKARKVVEQKPKELQSADWDHIGWWDAKLKSCLKPLTKAVIARLKYDNLLGLDESLRGGSLKKGTKSAELLEMKRRFPHQVFLCRAGEIYEAVGIDACMLVEYLGVTPMGGKDSIPKAGCPMVNLRQALDELTGQGFSVCVVEEVQGGTQLKGRRKERFIAGHAHPGSPYVYGLAAENIDLDFPDPIPVVGISHSNRGYCLVYVSETLHTFFVEDELTEEAVVAKMRAHHGRGVFMHCSLHSDASGNGSWGKRGVLWNECQSKTQEWYEGDPVDMLLSKVRELYALDPHVQFREIVVPPGERPRPLYVGTASQIGILPTVGVPSLLEVCLPQEANHLCTSYMRDLLLHPPPYRVAESIQAACRQLAEVTSTVPDFTCVSAAKVKKLIEAKEANHIELTRMCNMAQDVVNMAADPELCKVLEFLLDPTWLATGLRVGRRQLVDDCKTLASRIGRILACEGDADQGISTAECIPEDFFRDLEDHWRGHVKWEHANEVYGDVRDAAVELSAAVKSDLHPVVLSMEADISKGLKPEICYSSEDQAVWLRSKNIKLSGGTDVPGETELKYLIPALDSKGKKVGDEWWTTSRIESALVNYRTAVDKASAKVVEVLRDLAEDLKPKVEVLVFISVLSVIAKTLYMHVGEAKRRNWAVPTLPASSKPTGKHMQLVDLIPYWNDPTEDKAEPNTVDMESMFLLTGPNGGGKSSMLRSVCAAALLAMCGLMVPAREASVPQLDAIMLRMMSTDSPADSKSSFQMEMSEVRTILAEATDRSLVLVDEICRGTDVEKGSFIAASVVEALDHIGCIGILSTHLHNLLDMELQTSNVVLKAMGTKEVNGRVEPTWKLGDGACRESLAFDVARKEGVPEPVVQRAEELCMARRRAIWSMASGLDDATVGGKKASENSSEDRMTAERLFLLIARFIINWKQDFSKL</sequence>
<keyword evidence="4" id="KW-0238">DNA-binding</keyword>
<dbReference type="Pfam" id="PF00488">
    <property type="entry name" value="MutS_V"/>
    <property type="match status" value="1"/>
</dbReference>
<organism evidence="6 7">
    <name type="scientific">Sphagnum troendelagicum</name>
    <dbReference type="NCBI Taxonomy" id="128251"/>
    <lineage>
        <taxon>Eukaryota</taxon>
        <taxon>Viridiplantae</taxon>
        <taxon>Streptophyta</taxon>
        <taxon>Embryophyta</taxon>
        <taxon>Bryophyta</taxon>
        <taxon>Sphagnophytina</taxon>
        <taxon>Sphagnopsida</taxon>
        <taxon>Sphagnales</taxon>
        <taxon>Sphagnaceae</taxon>
        <taxon>Sphagnum</taxon>
    </lineage>
</organism>
<dbReference type="InterPro" id="IPR000432">
    <property type="entry name" value="DNA_mismatch_repair_MutS_C"/>
</dbReference>
<dbReference type="SUPFAM" id="SSF52540">
    <property type="entry name" value="P-loop containing nucleoside triphosphate hydrolases"/>
    <property type="match status" value="1"/>
</dbReference>
<dbReference type="InterPro" id="IPR016151">
    <property type="entry name" value="DNA_mismatch_repair_MutS_N"/>
</dbReference>
<accession>A0ABP0U2I6</accession>
<protein>
    <recommendedName>
        <fullName evidence="5">DNA mismatch repair proteins mutS family domain-containing protein</fullName>
    </recommendedName>
</protein>
<dbReference type="InterPro" id="IPR007695">
    <property type="entry name" value="DNA_mismatch_repair_MutS-lik_N"/>
</dbReference>
<evidence type="ECO:0000256" key="4">
    <source>
        <dbReference type="ARBA" id="ARBA00023125"/>
    </source>
</evidence>
<dbReference type="InterPro" id="IPR053276">
    <property type="entry name" value="MtDNA_mismatch_repair_MutS"/>
</dbReference>
<dbReference type="Pfam" id="PF01624">
    <property type="entry name" value="MutS_I"/>
    <property type="match status" value="1"/>
</dbReference>
<evidence type="ECO:0000256" key="3">
    <source>
        <dbReference type="ARBA" id="ARBA00022840"/>
    </source>
</evidence>
<dbReference type="SMART" id="SM00534">
    <property type="entry name" value="MUTSac"/>
    <property type="match status" value="1"/>
</dbReference>
<dbReference type="PANTHER" id="PTHR48448">
    <property type="entry name" value="MUTL PROTEIN ISOFORM 1"/>
    <property type="match status" value="1"/>
</dbReference>
<evidence type="ECO:0000256" key="2">
    <source>
        <dbReference type="ARBA" id="ARBA00022763"/>
    </source>
</evidence>
<dbReference type="PANTHER" id="PTHR48448:SF1">
    <property type="entry name" value="MUTL PROTEIN ISOFORM 1"/>
    <property type="match status" value="1"/>
</dbReference>
<name>A0ABP0U2I6_9BRYO</name>
<dbReference type="Proteomes" id="UP001497512">
    <property type="component" value="Chromosome 18"/>
</dbReference>
<keyword evidence="2" id="KW-0227">DNA damage</keyword>
<dbReference type="CDD" id="cd03243">
    <property type="entry name" value="ABC_MutS_homologs"/>
    <property type="match status" value="1"/>
</dbReference>
<dbReference type="SUPFAM" id="SSF55271">
    <property type="entry name" value="DNA repair protein MutS, domain I"/>
    <property type="match status" value="1"/>
</dbReference>
<keyword evidence="7" id="KW-1185">Reference proteome</keyword>
<dbReference type="Gene3D" id="3.40.1170.10">
    <property type="entry name" value="DNA repair protein MutS, domain I"/>
    <property type="match status" value="1"/>
</dbReference>
<dbReference type="Gene3D" id="3.40.50.300">
    <property type="entry name" value="P-loop containing nucleotide triphosphate hydrolases"/>
    <property type="match status" value="1"/>
</dbReference>
<evidence type="ECO:0000313" key="6">
    <source>
        <dbReference type="EMBL" id="CAK9210847.1"/>
    </source>
</evidence>
<evidence type="ECO:0000313" key="7">
    <source>
        <dbReference type="Proteomes" id="UP001497512"/>
    </source>
</evidence>
<reference evidence="6" key="1">
    <citation type="submission" date="2024-02" db="EMBL/GenBank/DDBJ databases">
        <authorList>
            <consortium name="ELIXIR-Norway"/>
            <consortium name="Elixir Norway"/>
        </authorList>
    </citation>
    <scope>NUCLEOTIDE SEQUENCE</scope>
</reference>
<evidence type="ECO:0000259" key="5">
    <source>
        <dbReference type="PROSITE" id="PS00486"/>
    </source>
</evidence>
<feature type="domain" description="DNA mismatch repair proteins mutS family" evidence="5">
    <location>
        <begin position="882"/>
        <end position="898"/>
    </location>
</feature>
<dbReference type="PROSITE" id="PS00486">
    <property type="entry name" value="DNA_MISMATCH_REPAIR_2"/>
    <property type="match status" value="1"/>
</dbReference>
<keyword evidence="3" id="KW-0067">ATP-binding</keyword>
<gene>
    <name evidence="6" type="ORF">CSSPTR1EN2_LOCUS10364</name>
</gene>
<dbReference type="EMBL" id="OZ019910">
    <property type="protein sequence ID" value="CAK9210847.1"/>
    <property type="molecule type" value="Genomic_DNA"/>
</dbReference>
<dbReference type="InterPro" id="IPR027417">
    <property type="entry name" value="P-loop_NTPase"/>
</dbReference>